<dbReference type="InterPro" id="IPR043131">
    <property type="entry name" value="BCAT-like_N"/>
</dbReference>
<dbReference type="SUPFAM" id="SSF56752">
    <property type="entry name" value="D-aminoacid aminotransferase-like PLP-dependent enzymes"/>
    <property type="match status" value="1"/>
</dbReference>
<evidence type="ECO:0000313" key="2">
    <source>
        <dbReference type="Proteomes" id="UP000239209"/>
    </source>
</evidence>
<dbReference type="EMBL" id="PVZG01000001">
    <property type="protein sequence ID" value="PRY33647.1"/>
    <property type="molecule type" value="Genomic_DNA"/>
</dbReference>
<dbReference type="Gene3D" id="3.30.470.10">
    <property type="match status" value="1"/>
</dbReference>
<dbReference type="RefSeq" id="WP_158277696.1">
    <property type="nucleotide sequence ID" value="NZ_PVZG01000001.1"/>
</dbReference>
<keyword evidence="1" id="KW-0456">Lyase</keyword>
<sequence>MRVELNGREPGIAELHRLVELNYGHYTAFQVRDGGVRGLALHLARLADGAEELFGHRIGVEEEHRLLGLVRHALGRVRDASVRVTFVPGPGGDGPPDVLVSVADPVPDPPGPPLRIQTVTYERDLPEHKHRGTFMLDHHVREARLAGFDDRLFVGRDGRIREGTAWNLAVWDGDQVLWPQAPVLRGVTMVLLQIAMTMNGAPWGLRPVSAADLTAFPGAAAVSADGVRGIASLDEVPCTDNRLVKMLAETWAEVPLDEL</sequence>
<protein>
    <submittedName>
        <fullName evidence="1">Branched-subunit amino acid aminotransferase/4-amino-4-deoxychorismate lyase</fullName>
    </submittedName>
</protein>
<dbReference type="GO" id="GO:0016829">
    <property type="term" value="F:lyase activity"/>
    <property type="evidence" value="ECO:0007669"/>
    <property type="project" value="UniProtKB-KW"/>
</dbReference>
<dbReference type="InterPro" id="IPR036038">
    <property type="entry name" value="Aminotransferase-like"/>
</dbReference>
<comment type="caution">
    <text evidence="1">The sequence shown here is derived from an EMBL/GenBank/DDBJ whole genome shotgun (WGS) entry which is preliminary data.</text>
</comment>
<organism evidence="1 2">
    <name type="scientific">Pseudosporangium ferrugineum</name>
    <dbReference type="NCBI Taxonomy" id="439699"/>
    <lineage>
        <taxon>Bacteria</taxon>
        <taxon>Bacillati</taxon>
        <taxon>Actinomycetota</taxon>
        <taxon>Actinomycetes</taxon>
        <taxon>Micromonosporales</taxon>
        <taxon>Micromonosporaceae</taxon>
        <taxon>Pseudosporangium</taxon>
    </lineage>
</organism>
<dbReference type="Proteomes" id="UP000239209">
    <property type="component" value="Unassembled WGS sequence"/>
</dbReference>
<keyword evidence="1" id="KW-0808">Transferase</keyword>
<dbReference type="InterPro" id="IPR043132">
    <property type="entry name" value="BCAT-like_C"/>
</dbReference>
<dbReference type="InterPro" id="IPR001544">
    <property type="entry name" value="Aminotrans_IV"/>
</dbReference>
<dbReference type="NCBIfam" id="NF006734">
    <property type="entry name" value="PRK09266.1"/>
    <property type="match status" value="1"/>
</dbReference>
<reference evidence="1 2" key="1">
    <citation type="submission" date="2018-03" db="EMBL/GenBank/DDBJ databases">
        <title>Genomic Encyclopedia of Archaeal and Bacterial Type Strains, Phase II (KMG-II): from individual species to whole genera.</title>
        <authorList>
            <person name="Goeker M."/>
        </authorList>
    </citation>
    <scope>NUCLEOTIDE SEQUENCE [LARGE SCALE GENOMIC DNA]</scope>
    <source>
        <strain evidence="1 2">DSM 45348</strain>
    </source>
</reference>
<gene>
    <name evidence="1" type="ORF">CLV70_101810</name>
</gene>
<keyword evidence="1" id="KW-0032">Aminotransferase</keyword>
<dbReference type="AlphaFoldDB" id="A0A2T0SJQ4"/>
<name>A0A2T0SJQ4_9ACTN</name>
<dbReference type="Pfam" id="PF01063">
    <property type="entry name" value="Aminotran_4"/>
    <property type="match status" value="1"/>
</dbReference>
<dbReference type="Gene3D" id="3.20.10.10">
    <property type="entry name" value="D-amino Acid Aminotransferase, subunit A, domain 2"/>
    <property type="match status" value="1"/>
</dbReference>
<proteinExistence type="predicted"/>
<keyword evidence="2" id="KW-1185">Reference proteome</keyword>
<dbReference type="GO" id="GO:0008483">
    <property type="term" value="F:transaminase activity"/>
    <property type="evidence" value="ECO:0007669"/>
    <property type="project" value="UniProtKB-KW"/>
</dbReference>
<dbReference type="OrthoDB" id="8912228at2"/>
<accession>A0A2T0SJQ4</accession>
<evidence type="ECO:0000313" key="1">
    <source>
        <dbReference type="EMBL" id="PRY33647.1"/>
    </source>
</evidence>